<feature type="non-terminal residue" evidence="2">
    <location>
        <position position="1"/>
    </location>
</feature>
<dbReference type="AlphaFoldDB" id="A0A9P4NG55"/>
<gene>
    <name evidence="2" type="ORF">EJ08DRAFT_598520</name>
</gene>
<evidence type="ECO:0000259" key="1">
    <source>
        <dbReference type="PROSITE" id="PS51186"/>
    </source>
</evidence>
<dbReference type="Pfam" id="PF13673">
    <property type="entry name" value="Acetyltransf_10"/>
    <property type="match status" value="1"/>
</dbReference>
<organism evidence="2 3">
    <name type="scientific">Tothia fuscella</name>
    <dbReference type="NCBI Taxonomy" id="1048955"/>
    <lineage>
        <taxon>Eukaryota</taxon>
        <taxon>Fungi</taxon>
        <taxon>Dikarya</taxon>
        <taxon>Ascomycota</taxon>
        <taxon>Pezizomycotina</taxon>
        <taxon>Dothideomycetes</taxon>
        <taxon>Pleosporomycetidae</taxon>
        <taxon>Venturiales</taxon>
        <taxon>Cylindrosympodiaceae</taxon>
        <taxon>Tothia</taxon>
    </lineage>
</organism>
<proteinExistence type="predicted"/>
<dbReference type="PANTHER" id="PTHR42791">
    <property type="entry name" value="GNAT FAMILY ACETYLTRANSFERASE"/>
    <property type="match status" value="1"/>
</dbReference>
<dbReference type="InterPro" id="IPR000182">
    <property type="entry name" value="GNAT_dom"/>
</dbReference>
<reference evidence="2" key="1">
    <citation type="journal article" date="2020" name="Stud. Mycol.">
        <title>101 Dothideomycetes genomes: a test case for predicting lifestyles and emergence of pathogens.</title>
        <authorList>
            <person name="Haridas S."/>
            <person name="Albert R."/>
            <person name="Binder M."/>
            <person name="Bloem J."/>
            <person name="Labutti K."/>
            <person name="Salamov A."/>
            <person name="Andreopoulos B."/>
            <person name="Baker S."/>
            <person name="Barry K."/>
            <person name="Bills G."/>
            <person name="Bluhm B."/>
            <person name="Cannon C."/>
            <person name="Castanera R."/>
            <person name="Culley D."/>
            <person name="Daum C."/>
            <person name="Ezra D."/>
            <person name="Gonzalez J."/>
            <person name="Henrissat B."/>
            <person name="Kuo A."/>
            <person name="Liang C."/>
            <person name="Lipzen A."/>
            <person name="Lutzoni F."/>
            <person name="Magnuson J."/>
            <person name="Mondo S."/>
            <person name="Nolan M."/>
            <person name="Ohm R."/>
            <person name="Pangilinan J."/>
            <person name="Park H.-J."/>
            <person name="Ramirez L."/>
            <person name="Alfaro M."/>
            <person name="Sun H."/>
            <person name="Tritt A."/>
            <person name="Yoshinaga Y."/>
            <person name="Zwiers L.-H."/>
            <person name="Turgeon B."/>
            <person name="Goodwin S."/>
            <person name="Spatafora J."/>
            <person name="Crous P."/>
            <person name="Grigoriev I."/>
        </authorList>
    </citation>
    <scope>NUCLEOTIDE SEQUENCE</scope>
    <source>
        <strain evidence="2">CBS 130266</strain>
    </source>
</reference>
<sequence length="218" mass="25038">QRFFSAFWEDKSWVLKWSRKSKSREYVISQAVERWPYNLVKDTIHTRREKAIDVSTGKLMGFSTWILPKSSSASEPEEEVCKLWPEARVADVDEETLRLLKKRYDIADWESDHAMDVMDQPVRELRAQLKGDKEWLTLGYLAVHPDHQRQGVESLLIESGVRAAEQIGLDIFVSSTKAGRRAYSKAGFTLVGEITQDDSERGGDGEHITAFYSKLVKE</sequence>
<name>A0A9P4NG55_9PEZI</name>
<dbReference type="InterPro" id="IPR052523">
    <property type="entry name" value="Trichothecene_AcTrans"/>
</dbReference>
<dbReference type="Gene3D" id="3.40.630.30">
    <property type="match status" value="1"/>
</dbReference>
<dbReference type="GO" id="GO:0016747">
    <property type="term" value="F:acyltransferase activity, transferring groups other than amino-acyl groups"/>
    <property type="evidence" value="ECO:0007669"/>
    <property type="project" value="InterPro"/>
</dbReference>
<evidence type="ECO:0000313" key="2">
    <source>
        <dbReference type="EMBL" id="KAF2420216.1"/>
    </source>
</evidence>
<protein>
    <recommendedName>
        <fullName evidence="1">N-acetyltransferase domain-containing protein</fullName>
    </recommendedName>
</protein>
<dbReference type="PROSITE" id="PS51186">
    <property type="entry name" value="GNAT"/>
    <property type="match status" value="1"/>
</dbReference>
<dbReference type="CDD" id="cd04301">
    <property type="entry name" value="NAT_SF"/>
    <property type="match status" value="1"/>
</dbReference>
<dbReference type="OrthoDB" id="2115692at2759"/>
<comment type="caution">
    <text evidence="2">The sequence shown here is derived from an EMBL/GenBank/DDBJ whole genome shotgun (WGS) entry which is preliminary data.</text>
</comment>
<dbReference type="InterPro" id="IPR016181">
    <property type="entry name" value="Acyl_CoA_acyltransferase"/>
</dbReference>
<feature type="domain" description="N-acetyltransferase" evidence="1">
    <location>
        <begin position="68"/>
        <end position="218"/>
    </location>
</feature>
<dbReference type="PANTHER" id="PTHR42791:SF2">
    <property type="entry name" value="N-ACETYLTRANSFERASE DOMAIN-CONTAINING PROTEIN"/>
    <property type="match status" value="1"/>
</dbReference>
<accession>A0A9P4NG55</accession>
<dbReference type="SUPFAM" id="SSF55729">
    <property type="entry name" value="Acyl-CoA N-acyltransferases (Nat)"/>
    <property type="match status" value="1"/>
</dbReference>
<evidence type="ECO:0000313" key="3">
    <source>
        <dbReference type="Proteomes" id="UP000800235"/>
    </source>
</evidence>
<keyword evidence="3" id="KW-1185">Reference proteome</keyword>
<dbReference type="Proteomes" id="UP000800235">
    <property type="component" value="Unassembled WGS sequence"/>
</dbReference>
<dbReference type="EMBL" id="MU007112">
    <property type="protein sequence ID" value="KAF2420216.1"/>
    <property type="molecule type" value="Genomic_DNA"/>
</dbReference>